<reference evidence="3" key="1">
    <citation type="submission" date="2020-12" db="EMBL/GenBank/DDBJ databases">
        <title>Prauserella sp. ASG 168, a novel actinomycete isolated from cave rock.</title>
        <authorList>
            <person name="Suriyachadkun C."/>
        </authorList>
    </citation>
    <scope>NUCLEOTIDE SEQUENCE</scope>
    <source>
        <strain evidence="3">ASG 168</strain>
    </source>
</reference>
<dbReference type="InterPro" id="IPR053150">
    <property type="entry name" value="Teicoplanin_resist-assoc"/>
</dbReference>
<keyword evidence="1" id="KW-0812">Transmembrane</keyword>
<dbReference type="AlphaFoldDB" id="A0A934V3X6"/>
<feature type="transmembrane region" description="Helical" evidence="1">
    <location>
        <begin position="42"/>
        <end position="69"/>
    </location>
</feature>
<dbReference type="Pfam" id="PF04892">
    <property type="entry name" value="VanZ"/>
    <property type="match status" value="1"/>
</dbReference>
<keyword evidence="1" id="KW-0472">Membrane</keyword>
<sequence>MEILLRSFGILVPIAVLTLPFALLAWRLLTVWRARRRPARQALVTAGLDVAIVLVAALVLALVTMPFPGPGGVSLVPGEDLGDALTDNASFWQVAANVVMLLPLGILLPLRWRFWQGVRRVALAALMASIGIEAMQYFIDAGRFTSTDDVLLNTVGAALGASLVRRSPEPVFIALRGYPSPAPAVGQRSRTPTG</sequence>
<evidence type="ECO:0000313" key="3">
    <source>
        <dbReference type="EMBL" id="MBK1784827.1"/>
    </source>
</evidence>
<protein>
    <submittedName>
        <fullName evidence="3">VanZ family protein</fullName>
    </submittedName>
</protein>
<feature type="transmembrane region" description="Helical" evidence="1">
    <location>
        <begin position="89"/>
        <end position="109"/>
    </location>
</feature>
<organism evidence="3 4">
    <name type="scientific">Prauserella cavernicola</name>
    <dbReference type="NCBI Taxonomy" id="2800127"/>
    <lineage>
        <taxon>Bacteria</taxon>
        <taxon>Bacillati</taxon>
        <taxon>Actinomycetota</taxon>
        <taxon>Actinomycetes</taxon>
        <taxon>Pseudonocardiales</taxon>
        <taxon>Pseudonocardiaceae</taxon>
        <taxon>Prauserella</taxon>
    </lineage>
</organism>
<dbReference type="Proteomes" id="UP000635245">
    <property type="component" value="Unassembled WGS sequence"/>
</dbReference>
<dbReference type="InterPro" id="IPR006976">
    <property type="entry name" value="VanZ-like"/>
</dbReference>
<feature type="transmembrane region" description="Helical" evidence="1">
    <location>
        <begin position="121"/>
        <end position="139"/>
    </location>
</feature>
<dbReference type="PANTHER" id="PTHR36834:SF1">
    <property type="entry name" value="INTEGRAL MEMBRANE PROTEIN"/>
    <property type="match status" value="1"/>
</dbReference>
<evidence type="ECO:0000256" key="1">
    <source>
        <dbReference type="SAM" id="Phobius"/>
    </source>
</evidence>
<name>A0A934V3X6_9PSEU</name>
<feature type="transmembrane region" description="Helical" evidence="1">
    <location>
        <begin position="6"/>
        <end position="30"/>
    </location>
</feature>
<keyword evidence="4" id="KW-1185">Reference proteome</keyword>
<dbReference type="EMBL" id="JAENJH010000002">
    <property type="protein sequence ID" value="MBK1784827.1"/>
    <property type="molecule type" value="Genomic_DNA"/>
</dbReference>
<keyword evidence="1" id="KW-1133">Transmembrane helix</keyword>
<feature type="domain" description="VanZ-like" evidence="2">
    <location>
        <begin position="54"/>
        <end position="165"/>
    </location>
</feature>
<evidence type="ECO:0000313" key="4">
    <source>
        <dbReference type="Proteomes" id="UP000635245"/>
    </source>
</evidence>
<proteinExistence type="predicted"/>
<comment type="caution">
    <text evidence="3">The sequence shown here is derived from an EMBL/GenBank/DDBJ whole genome shotgun (WGS) entry which is preliminary data.</text>
</comment>
<dbReference type="PANTHER" id="PTHR36834">
    <property type="entry name" value="MEMBRANE PROTEIN-RELATED"/>
    <property type="match status" value="1"/>
</dbReference>
<gene>
    <name evidence="3" type="ORF">JHE00_10860</name>
</gene>
<evidence type="ECO:0000259" key="2">
    <source>
        <dbReference type="Pfam" id="PF04892"/>
    </source>
</evidence>
<accession>A0A934V3X6</accession>
<dbReference type="RefSeq" id="WP_200317510.1">
    <property type="nucleotide sequence ID" value="NZ_JAENJH010000002.1"/>
</dbReference>